<proteinExistence type="predicted"/>
<dbReference type="GO" id="GO:0004672">
    <property type="term" value="F:protein kinase activity"/>
    <property type="evidence" value="ECO:0007669"/>
    <property type="project" value="InterPro"/>
</dbReference>
<keyword evidence="6" id="KW-1185">Reference proteome</keyword>
<feature type="region of interest" description="Disordered" evidence="3">
    <location>
        <begin position="112"/>
        <end position="145"/>
    </location>
</feature>
<dbReference type="SUPFAM" id="SSF56112">
    <property type="entry name" value="Protein kinase-like (PK-like)"/>
    <property type="match status" value="1"/>
</dbReference>
<dbReference type="AlphaFoldDB" id="A0A0D3JBM9"/>
<dbReference type="KEGG" id="ehx:EMIHUDRAFT_65282"/>
<evidence type="ECO:0000313" key="6">
    <source>
        <dbReference type="Proteomes" id="UP000013827"/>
    </source>
</evidence>
<dbReference type="GO" id="GO:0005524">
    <property type="term" value="F:ATP binding"/>
    <property type="evidence" value="ECO:0007669"/>
    <property type="project" value="UniProtKB-KW"/>
</dbReference>
<dbReference type="PaxDb" id="2903-EOD20914"/>
<dbReference type="Gene3D" id="1.10.510.10">
    <property type="entry name" value="Transferase(Phosphotransferase) domain 1"/>
    <property type="match status" value="1"/>
</dbReference>
<keyword evidence="2" id="KW-0067">ATP-binding</keyword>
<dbReference type="GeneID" id="17266460"/>
<dbReference type="eggNOG" id="KOG0661">
    <property type="taxonomic scope" value="Eukaryota"/>
</dbReference>
<dbReference type="Proteomes" id="UP000013827">
    <property type="component" value="Unassembled WGS sequence"/>
</dbReference>
<dbReference type="STRING" id="2903.R1EJ61"/>
<reference evidence="5" key="2">
    <citation type="submission" date="2024-10" db="UniProtKB">
        <authorList>
            <consortium name="EnsemblProtists"/>
        </authorList>
    </citation>
    <scope>IDENTIFICATION</scope>
</reference>
<dbReference type="RefSeq" id="XP_005773343.1">
    <property type="nucleotide sequence ID" value="XM_005773286.1"/>
</dbReference>
<evidence type="ECO:0000313" key="5">
    <source>
        <dbReference type="EnsemblProtists" id="EOD20914"/>
    </source>
</evidence>
<keyword evidence="1" id="KW-0547">Nucleotide-binding</keyword>
<dbReference type="PROSITE" id="PS50011">
    <property type="entry name" value="PROTEIN_KINASE_DOM"/>
    <property type="match status" value="1"/>
</dbReference>
<evidence type="ECO:0000256" key="2">
    <source>
        <dbReference type="ARBA" id="ARBA00022840"/>
    </source>
</evidence>
<sequence length="145" mass="16332">MITDEELKLADFGSCRGIYSKQPYTEYISTRWYRAPECLLTDGFYSYKMDMWGIGCVFFEVLLHVLSLSPLFPGTNELDQVAKIHKILGTPGRATFEKLKKHSNTHIDFNFPHKAHPPSRPLGCPPSIPLPKPRARATAPPSTSP</sequence>
<feature type="compositionally biased region" description="Pro residues" evidence="3">
    <location>
        <begin position="118"/>
        <end position="132"/>
    </location>
</feature>
<dbReference type="HOGENOM" id="CLU_1828951_0_0_1"/>
<evidence type="ECO:0000259" key="4">
    <source>
        <dbReference type="PROSITE" id="PS50011"/>
    </source>
</evidence>
<evidence type="ECO:0000256" key="1">
    <source>
        <dbReference type="ARBA" id="ARBA00022741"/>
    </source>
</evidence>
<name>A0A0D3JBM9_EMIH1</name>
<accession>A0A0D3JBM9</accession>
<evidence type="ECO:0000256" key="3">
    <source>
        <dbReference type="SAM" id="MobiDB-lite"/>
    </source>
</evidence>
<reference evidence="6" key="1">
    <citation type="journal article" date="2013" name="Nature">
        <title>Pan genome of the phytoplankton Emiliania underpins its global distribution.</title>
        <authorList>
            <person name="Read B.A."/>
            <person name="Kegel J."/>
            <person name="Klute M.J."/>
            <person name="Kuo A."/>
            <person name="Lefebvre S.C."/>
            <person name="Maumus F."/>
            <person name="Mayer C."/>
            <person name="Miller J."/>
            <person name="Monier A."/>
            <person name="Salamov A."/>
            <person name="Young J."/>
            <person name="Aguilar M."/>
            <person name="Claverie J.M."/>
            <person name="Frickenhaus S."/>
            <person name="Gonzalez K."/>
            <person name="Herman E.K."/>
            <person name="Lin Y.C."/>
            <person name="Napier J."/>
            <person name="Ogata H."/>
            <person name="Sarno A.F."/>
            <person name="Shmutz J."/>
            <person name="Schroeder D."/>
            <person name="de Vargas C."/>
            <person name="Verret F."/>
            <person name="von Dassow P."/>
            <person name="Valentin K."/>
            <person name="Van de Peer Y."/>
            <person name="Wheeler G."/>
            <person name="Dacks J.B."/>
            <person name="Delwiche C.F."/>
            <person name="Dyhrman S.T."/>
            <person name="Glockner G."/>
            <person name="John U."/>
            <person name="Richards T."/>
            <person name="Worden A.Z."/>
            <person name="Zhang X."/>
            <person name="Grigoriev I.V."/>
            <person name="Allen A.E."/>
            <person name="Bidle K."/>
            <person name="Borodovsky M."/>
            <person name="Bowler C."/>
            <person name="Brownlee C."/>
            <person name="Cock J.M."/>
            <person name="Elias M."/>
            <person name="Gladyshev V.N."/>
            <person name="Groth M."/>
            <person name="Guda C."/>
            <person name="Hadaegh A."/>
            <person name="Iglesias-Rodriguez M.D."/>
            <person name="Jenkins J."/>
            <person name="Jones B.M."/>
            <person name="Lawson T."/>
            <person name="Leese F."/>
            <person name="Lindquist E."/>
            <person name="Lobanov A."/>
            <person name="Lomsadze A."/>
            <person name="Malik S.B."/>
            <person name="Marsh M.E."/>
            <person name="Mackinder L."/>
            <person name="Mock T."/>
            <person name="Mueller-Roeber B."/>
            <person name="Pagarete A."/>
            <person name="Parker M."/>
            <person name="Probert I."/>
            <person name="Quesneville H."/>
            <person name="Raines C."/>
            <person name="Rensing S.A."/>
            <person name="Riano-Pachon D.M."/>
            <person name="Richier S."/>
            <person name="Rokitta S."/>
            <person name="Shiraiwa Y."/>
            <person name="Soanes D.M."/>
            <person name="van der Giezen M."/>
            <person name="Wahlund T.M."/>
            <person name="Williams B."/>
            <person name="Wilson W."/>
            <person name="Wolfe G."/>
            <person name="Wurch L.L."/>
        </authorList>
    </citation>
    <scope>NUCLEOTIDE SEQUENCE</scope>
</reference>
<organism evidence="5 6">
    <name type="scientific">Emiliania huxleyi (strain CCMP1516)</name>
    <dbReference type="NCBI Taxonomy" id="280463"/>
    <lineage>
        <taxon>Eukaryota</taxon>
        <taxon>Haptista</taxon>
        <taxon>Haptophyta</taxon>
        <taxon>Prymnesiophyceae</taxon>
        <taxon>Isochrysidales</taxon>
        <taxon>Noelaerhabdaceae</taxon>
        <taxon>Emiliania</taxon>
    </lineage>
</organism>
<dbReference type="EnsemblProtists" id="EOD20914">
    <property type="protein sequence ID" value="EOD20914"/>
    <property type="gene ID" value="EMIHUDRAFT_65282"/>
</dbReference>
<dbReference type="PANTHER" id="PTHR24055">
    <property type="entry name" value="MITOGEN-ACTIVATED PROTEIN KINASE"/>
    <property type="match status" value="1"/>
</dbReference>
<protein>
    <recommendedName>
        <fullName evidence="4">Protein kinase domain-containing protein</fullName>
    </recommendedName>
</protein>
<dbReference type="InterPro" id="IPR011009">
    <property type="entry name" value="Kinase-like_dom_sf"/>
</dbReference>
<dbReference type="InterPro" id="IPR000719">
    <property type="entry name" value="Prot_kinase_dom"/>
</dbReference>
<dbReference type="InterPro" id="IPR050117">
    <property type="entry name" value="MAPK"/>
</dbReference>
<feature type="domain" description="Protein kinase" evidence="4">
    <location>
        <begin position="1"/>
        <end position="145"/>
    </location>
</feature>
<dbReference type="Pfam" id="PF00069">
    <property type="entry name" value="Pkinase"/>
    <property type="match status" value="1"/>
</dbReference>